<dbReference type="SMART" id="SM00382">
    <property type="entry name" value="AAA"/>
    <property type="match status" value="1"/>
</dbReference>
<name>A0A8D5U610_9CREN</name>
<evidence type="ECO:0000313" key="7">
    <source>
        <dbReference type="Proteomes" id="UP000825123"/>
    </source>
</evidence>
<dbReference type="KEGG" id="csty:KN1_12600"/>
<feature type="domain" description="ABC transporter" evidence="5">
    <location>
        <begin position="4"/>
        <end position="254"/>
    </location>
</feature>
<dbReference type="SUPFAM" id="SSF52540">
    <property type="entry name" value="P-loop containing nucleoside triphosphate hydrolases"/>
    <property type="match status" value="1"/>
</dbReference>
<dbReference type="InterPro" id="IPR050319">
    <property type="entry name" value="ABC_transp_ATP-bind"/>
</dbReference>
<dbReference type="PROSITE" id="PS50893">
    <property type="entry name" value="ABC_TRANSPORTER_2"/>
    <property type="match status" value="1"/>
</dbReference>
<dbReference type="PANTHER" id="PTHR43776:SF7">
    <property type="entry name" value="D,D-DIPEPTIDE TRANSPORT ATP-BINDING PROTEIN DDPF-RELATED"/>
    <property type="match status" value="1"/>
</dbReference>
<dbReference type="Pfam" id="PF00005">
    <property type="entry name" value="ABC_tran"/>
    <property type="match status" value="1"/>
</dbReference>
<dbReference type="InterPro" id="IPR017871">
    <property type="entry name" value="ABC_transporter-like_CS"/>
</dbReference>
<dbReference type="PROSITE" id="PS00211">
    <property type="entry name" value="ABC_TRANSPORTER_1"/>
    <property type="match status" value="1"/>
</dbReference>
<organism evidence="6 7">
    <name type="scientific">Stygiolobus caldivivus</name>
    <dbReference type="NCBI Taxonomy" id="2824673"/>
    <lineage>
        <taxon>Archaea</taxon>
        <taxon>Thermoproteota</taxon>
        <taxon>Thermoprotei</taxon>
        <taxon>Sulfolobales</taxon>
        <taxon>Sulfolobaceae</taxon>
        <taxon>Stygiolobus</taxon>
    </lineage>
</organism>
<evidence type="ECO:0000256" key="1">
    <source>
        <dbReference type="ARBA" id="ARBA00005417"/>
    </source>
</evidence>
<evidence type="ECO:0000259" key="5">
    <source>
        <dbReference type="PROSITE" id="PS50893"/>
    </source>
</evidence>
<dbReference type="InterPro" id="IPR003439">
    <property type="entry name" value="ABC_transporter-like_ATP-bd"/>
</dbReference>
<dbReference type="EMBL" id="AP024597">
    <property type="protein sequence ID" value="BCU69963.1"/>
    <property type="molecule type" value="Genomic_DNA"/>
</dbReference>
<dbReference type="InterPro" id="IPR013563">
    <property type="entry name" value="Oligopep_ABC_C"/>
</dbReference>
<dbReference type="Proteomes" id="UP000825123">
    <property type="component" value="Chromosome"/>
</dbReference>
<dbReference type="PANTHER" id="PTHR43776">
    <property type="entry name" value="TRANSPORT ATP-BINDING PROTEIN"/>
    <property type="match status" value="1"/>
</dbReference>
<dbReference type="GO" id="GO:0005524">
    <property type="term" value="F:ATP binding"/>
    <property type="evidence" value="ECO:0007669"/>
    <property type="project" value="UniProtKB-KW"/>
</dbReference>
<dbReference type="GeneID" id="66162991"/>
<keyword evidence="7" id="KW-1185">Reference proteome</keyword>
<dbReference type="InterPro" id="IPR003593">
    <property type="entry name" value="AAA+_ATPase"/>
</dbReference>
<evidence type="ECO:0000256" key="4">
    <source>
        <dbReference type="ARBA" id="ARBA00022840"/>
    </source>
</evidence>
<keyword evidence="3" id="KW-0547">Nucleotide-binding</keyword>
<evidence type="ECO:0000256" key="3">
    <source>
        <dbReference type="ARBA" id="ARBA00022741"/>
    </source>
</evidence>
<dbReference type="NCBIfam" id="TIGR01727">
    <property type="entry name" value="oligo_HPY"/>
    <property type="match status" value="1"/>
</dbReference>
<evidence type="ECO:0000256" key="2">
    <source>
        <dbReference type="ARBA" id="ARBA00022448"/>
    </source>
</evidence>
<dbReference type="GO" id="GO:0016887">
    <property type="term" value="F:ATP hydrolysis activity"/>
    <property type="evidence" value="ECO:0007669"/>
    <property type="project" value="InterPro"/>
</dbReference>
<reference evidence="6 7" key="1">
    <citation type="submission" date="2021-04" db="EMBL/GenBank/DDBJ databases">
        <title>Complete genome sequence of Stygiolobus sp. KN-1.</title>
        <authorList>
            <person name="Nakamura K."/>
            <person name="Sakai H."/>
            <person name="Kurosawa N."/>
        </authorList>
    </citation>
    <scope>NUCLEOTIDE SEQUENCE [LARGE SCALE GENOMIC DNA]</scope>
    <source>
        <strain evidence="6 7">KN-1</strain>
    </source>
</reference>
<gene>
    <name evidence="6" type="ORF">KN1_12600</name>
</gene>
<dbReference type="Gene3D" id="3.40.50.300">
    <property type="entry name" value="P-loop containing nucleotide triphosphate hydrolases"/>
    <property type="match status" value="1"/>
</dbReference>
<dbReference type="RefSeq" id="WP_221290095.1">
    <property type="nucleotide sequence ID" value="NZ_AP024597.1"/>
</dbReference>
<keyword evidence="4 6" id="KW-0067">ATP-binding</keyword>
<dbReference type="Pfam" id="PF08352">
    <property type="entry name" value="oligo_HPY"/>
    <property type="match status" value="1"/>
</dbReference>
<dbReference type="GO" id="GO:0055085">
    <property type="term" value="P:transmembrane transport"/>
    <property type="evidence" value="ECO:0007669"/>
    <property type="project" value="UniProtKB-ARBA"/>
</dbReference>
<proteinExistence type="inferred from homology"/>
<dbReference type="CDD" id="cd03257">
    <property type="entry name" value="ABC_NikE_OppD_transporters"/>
    <property type="match status" value="1"/>
</dbReference>
<dbReference type="GO" id="GO:0015833">
    <property type="term" value="P:peptide transport"/>
    <property type="evidence" value="ECO:0007669"/>
    <property type="project" value="InterPro"/>
</dbReference>
<dbReference type="InterPro" id="IPR027417">
    <property type="entry name" value="P-loop_NTPase"/>
</dbReference>
<accession>A0A8D5U610</accession>
<dbReference type="AlphaFoldDB" id="A0A8D5U610"/>
<comment type="similarity">
    <text evidence="1">Belongs to the ABC transporter superfamily.</text>
</comment>
<keyword evidence="2" id="KW-0813">Transport</keyword>
<protein>
    <submittedName>
        <fullName evidence="6">Peptide transporter ATP-binding protein</fullName>
    </submittedName>
</protein>
<sequence length="319" mass="35548">MALIKLDDLTVRYTQGRFNKKVIYALKGVDLEINSGETVSVIGESGAGKTTLARVLVALEKPTGGTYLYKDKDVWKDKGARKEVRREVQYIYQDPISALNPSKTIRESISYPVKKHLKLKGDELYGKVVELVKAVGLDPSLVDRYPNQLSGGQLQRVNIARAISVNPKVLIADEPVTMLDASYRVGIIDLLVKLKKEMDMTLVLITHDLAIAKYLNYKSEGVKGVVIYGGRVVEEGKIDDIIQNPLHPYSKFLVGSYIDINYEAAEAEDRGVQEPKEAVIPNQGCPFSVKCPYAVDKCKKGFPNYTVNRDRKVACYLYG</sequence>
<evidence type="ECO:0000313" key="6">
    <source>
        <dbReference type="EMBL" id="BCU69963.1"/>
    </source>
</evidence>